<feature type="region of interest" description="Disordered" evidence="1">
    <location>
        <begin position="408"/>
        <end position="436"/>
    </location>
</feature>
<dbReference type="Proteomes" id="UP000193944">
    <property type="component" value="Unassembled WGS sequence"/>
</dbReference>
<feature type="region of interest" description="Disordered" evidence="1">
    <location>
        <begin position="18"/>
        <end position="64"/>
    </location>
</feature>
<name>A0A1Y1XLW6_9FUNG</name>
<sequence>MELRKRKPNINYNYTQIFSPKDVGEKDLGSENSHLNPSKNQKNTSAKTNNKSKRKRTVNTESDDEYISTYDSKNYISSDESNVSSIKGKKRKNKKKYEIYNLDSDSDNSGDNDITNSSYDPIIQQNVTIATPLRILKELKFSSIMNKVIDLVGESDEEMEIIAIDSDNNNGNKQNTIKNNNTDDVIIIDLSLDDKISSESNNINSSKSKNKNKTSKNINIKKPKNKSDEKSESEISEVPSIRRNKSSENKEKVKSESEKENEEELNDSNNQSKKHKRNIPSDNDNNNKKYRKIEESPKIKHNLRNRNINNNNNNNNDDDDESNISKNLRNRNTKSIENEINDNESTVINDLEEMIIGDDQHSSSNIDSIEISSDDSDDDIIEILPEKRKISRDVEIEISDDDYIFESKKARRSSKGSIPQSSMKKSIEQRSSRIKQKNENRLLTLQRLKERKRKPIDSVNPYEDVYGEEEDDDDDDDDNSEEHIPPIRYIPDKNDDFIVSDSGNEEVYFLTTKWDIKQRKKLYKAFKKLYKFCIAIMIHQAYIKSNISDIKKAFQIINKRINNVCKKITPVPPWEHKFQ</sequence>
<feature type="region of interest" description="Disordered" evidence="1">
    <location>
        <begin position="459"/>
        <end position="486"/>
    </location>
</feature>
<dbReference type="OrthoDB" id="2162764at2759"/>
<feature type="compositionally biased region" description="Polar residues" evidence="1">
    <location>
        <begin position="415"/>
        <end position="424"/>
    </location>
</feature>
<keyword evidence="3" id="KW-1185">Reference proteome</keyword>
<evidence type="ECO:0000313" key="3">
    <source>
        <dbReference type="Proteomes" id="UP000193944"/>
    </source>
</evidence>
<feature type="compositionally biased region" description="Low complexity" evidence="1">
    <location>
        <begin position="305"/>
        <end position="315"/>
    </location>
</feature>
<feature type="compositionally biased region" description="Low complexity" evidence="1">
    <location>
        <begin position="38"/>
        <end position="49"/>
    </location>
</feature>
<comment type="caution">
    <text evidence="2">The sequence shown here is derived from an EMBL/GenBank/DDBJ whole genome shotgun (WGS) entry which is preliminary data.</text>
</comment>
<accession>A0A1Y1XLW6</accession>
<proteinExistence type="predicted"/>
<dbReference type="STRING" id="1754192.A0A1Y1XLW6"/>
<reference evidence="2 3" key="2">
    <citation type="submission" date="2016-08" db="EMBL/GenBank/DDBJ databases">
        <title>Pervasive Adenine N6-methylation of Active Genes in Fungi.</title>
        <authorList>
            <consortium name="DOE Joint Genome Institute"/>
            <person name="Mondo S.J."/>
            <person name="Dannebaum R.O."/>
            <person name="Kuo R.C."/>
            <person name="Labutti K."/>
            <person name="Haridas S."/>
            <person name="Kuo A."/>
            <person name="Salamov A."/>
            <person name="Ahrendt S.R."/>
            <person name="Lipzen A."/>
            <person name="Sullivan W."/>
            <person name="Andreopoulos W.B."/>
            <person name="Clum A."/>
            <person name="Lindquist E."/>
            <person name="Daum C."/>
            <person name="Ramamoorthy G.K."/>
            <person name="Gryganskyi A."/>
            <person name="Culley D."/>
            <person name="Magnuson J.K."/>
            <person name="James T.Y."/>
            <person name="O'Malley M.A."/>
            <person name="Stajich J.E."/>
            <person name="Spatafora J.W."/>
            <person name="Visel A."/>
            <person name="Grigoriev I.V."/>
        </authorList>
    </citation>
    <scope>NUCLEOTIDE SEQUENCE [LARGE SCALE GENOMIC DNA]</scope>
    <source>
        <strain evidence="2 3">S4</strain>
    </source>
</reference>
<reference evidence="2 3" key="1">
    <citation type="submission" date="2016-08" db="EMBL/GenBank/DDBJ databases">
        <title>A Parts List for Fungal Cellulosomes Revealed by Comparative Genomics.</title>
        <authorList>
            <consortium name="DOE Joint Genome Institute"/>
            <person name="Haitjema C.H."/>
            <person name="Gilmore S.P."/>
            <person name="Henske J.K."/>
            <person name="Solomon K.V."/>
            <person name="De Groot R."/>
            <person name="Kuo A."/>
            <person name="Mondo S.J."/>
            <person name="Salamov A.A."/>
            <person name="Labutti K."/>
            <person name="Zhao Z."/>
            <person name="Chiniquy J."/>
            <person name="Barry K."/>
            <person name="Brewer H.M."/>
            <person name="Purvine S.O."/>
            <person name="Wright A.T."/>
            <person name="Boxma B."/>
            <person name="Van Alen T."/>
            <person name="Hackstein J.H."/>
            <person name="Baker S.E."/>
            <person name="Grigoriev I.V."/>
            <person name="O'Malley M.A."/>
        </authorList>
    </citation>
    <scope>NUCLEOTIDE SEQUENCE [LARGE SCALE GENOMIC DNA]</scope>
    <source>
        <strain evidence="2 3">S4</strain>
    </source>
</reference>
<organism evidence="2 3">
    <name type="scientific">Anaeromyces robustus</name>
    <dbReference type="NCBI Taxonomy" id="1754192"/>
    <lineage>
        <taxon>Eukaryota</taxon>
        <taxon>Fungi</taxon>
        <taxon>Fungi incertae sedis</taxon>
        <taxon>Chytridiomycota</taxon>
        <taxon>Chytridiomycota incertae sedis</taxon>
        <taxon>Neocallimastigomycetes</taxon>
        <taxon>Neocallimastigales</taxon>
        <taxon>Neocallimastigaceae</taxon>
        <taxon>Anaeromyces</taxon>
    </lineage>
</organism>
<protein>
    <submittedName>
        <fullName evidence="2">Uncharacterized protein</fullName>
    </submittedName>
</protein>
<evidence type="ECO:0000313" key="2">
    <source>
        <dbReference type="EMBL" id="ORX86738.1"/>
    </source>
</evidence>
<feature type="compositionally biased region" description="Basic and acidic residues" evidence="1">
    <location>
        <begin position="425"/>
        <end position="436"/>
    </location>
</feature>
<dbReference type="AlphaFoldDB" id="A0A1Y1XLW6"/>
<gene>
    <name evidence="2" type="ORF">BCR32DRAFT_31885</name>
</gene>
<dbReference type="EMBL" id="MCFG01000017">
    <property type="protein sequence ID" value="ORX86738.1"/>
    <property type="molecule type" value="Genomic_DNA"/>
</dbReference>
<evidence type="ECO:0000256" key="1">
    <source>
        <dbReference type="SAM" id="MobiDB-lite"/>
    </source>
</evidence>
<feature type="region of interest" description="Disordered" evidence="1">
    <location>
        <begin position="197"/>
        <end position="345"/>
    </location>
</feature>
<feature type="compositionally biased region" description="Basic and acidic residues" evidence="1">
    <location>
        <begin position="245"/>
        <end position="258"/>
    </location>
</feature>
<feature type="compositionally biased region" description="Basic residues" evidence="1">
    <location>
        <begin position="208"/>
        <end position="224"/>
    </location>
</feature>
<feature type="compositionally biased region" description="Acidic residues" evidence="1">
    <location>
        <begin position="465"/>
        <end position="480"/>
    </location>
</feature>
<feature type="compositionally biased region" description="Low complexity" evidence="1">
    <location>
        <begin position="198"/>
        <end position="207"/>
    </location>
</feature>